<dbReference type="RefSeq" id="WP_005870135.1">
    <property type="nucleotide sequence ID" value="NZ_ACYG01000017.1"/>
</dbReference>
<dbReference type="SUPFAM" id="SSF55729">
    <property type="entry name" value="Acyl-CoA N-acyltransferases (Nat)"/>
    <property type="match status" value="1"/>
</dbReference>
<gene>
    <name evidence="2" type="ORF">CAMGR0001_0690</name>
</gene>
<keyword evidence="3" id="KW-1185">Reference proteome</keyword>
<comment type="caution">
    <text evidence="2">The sequence shown here is derived from an EMBL/GenBank/DDBJ whole genome shotgun (WGS) entry which is preliminary data.</text>
</comment>
<keyword evidence="2" id="KW-0808">Transferase</keyword>
<reference evidence="2 3" key="1">
    <citation type="submission" date="2009-07" db="EMBL/GenBank/DDBJ databases">
        <authorList>
            <person name="Madupu R."/>
            <person name="Sebastian Y."/>
            <person name="Durkin A.S."/>
            <person name="Torralba M."/>
            <person name="Methe B."/>
            <person name="Sutton G.G."/>
            <person name="Strausberg R.L."/>
            <person name="Nelson K.E."/>
        </authorList>
    </citation>
    <scope>NUCLEOTIDE SEQUENCE [LARGE SCALE GENOMIC DNA]</scope>
    <source>
        <strain evidence="2 3">RM3268</strain>
    </source>
</reference>
<dbReference type="STRING" id="824.CGRAC_1574"/>
<feature type="domain" description="N-acetyltransferase" evidence="1">
    <location>
        <begin position="10"/>
        <end position="145"/>
    </location>
</feature>
<dbReference type="EMBL" id="ACYG01000017">
    <property type="protein sequence ID" value="EEV18359.1"/>
    <property type="molecule type" value="Genomic_DNA"/>
</dbReference>
<dbReference type="Gene3D" id="3.40.630.30">
    <property type="match status" value="1"/>
</dbReference>
<accession>C8PFP7</accession>
<dbReference type="GO" id="GO:0016747">
    <property type="term" value="F:acyltransferase activity, transferring groups other than amino-acyl groups"/>
    <property type="evidence" value="ECO:0007669"/>
    <property type="project" value="InterPro"/>
</dbReference>
<evidence type="ECO:0000259" key="1">
    <source>
        <dbReference type="PROSITE" id="PS51186"/>
    </source>
</evidence>
<dbReference type="CDD" id="cd04301">
    <property type="entry name" value="NAT_SF"/>
    <property type="match status" value="1"/>
</dbReference>
<dbReference type="OrthoDB" id="5355033at2"/>
<dbReference type="Proteomes" id="UP000005709">
    <property type="component" value="Unassembled WGS sequence"/>
</dbReference>
<organism evidence="2 3">
    <name type="scientific">Campylobacter gracilis RM3268</name>
    <dbReference type="NCBI Taxonomy" id="553220"/>
    <lineage>
        <taxon>Bacteria</taxon>
        <taxon>Pseudomonadati</taxon>
        <taxon>Campylobacterota</taxon>
        <taxon>Epsilonproteobacteria</taxon>
        <taxon>Campylobacterales</taxon>
        <taxon>Campylobacteraceae</taxon>
        <taxon>Campylobacter</taxon>
    </lineage>
</organism>
<evidence type="ECO:0000313" key="3">
    <source>
        <dbReference type="Proteomes" id="UP000005709"/>
    </source>
</evidence>
<proteinExistence type="predicted"/>
<dbReference type="eggNOG" id="ENOG5031XU9">
    <property type="taxonomic scope" value="Bacteria"/>
</dbReference>
<dbReference type="Pfam" id="PF13508">
    <property type="entry name" value="Acetyltransf_7"/>
    <property type="match status" value="1"/>
</dbReference>
<dbReference type="PROSITE" id="PS51186">
    <property type="entry name" value="GNAT"/>
    <property type="match status" value="1"/>
</dbReference>
<dbReference type="AlphaFoldDB" id="C8PFP7"/>
<sequence length="146" mass="16659">MEFEILENSADFKPSDLNEIMVSIGWDTEQNAASVPPHETYRVWRTYDYVAIAKTQGKTVGVLEAFCDRDNFATSYLYCVIVHKDYQRRGIGTALVNAFNKRFAHTTTFVVTPLHKAEGAGEFLQKCGFKDASEHFTVHMRKRNSI</sequence>
<dbReference type="InterPro" id="IPR000182">
    <property type="entry name" value="GNAT_dom"/>
</dbReference>
<protein>
    <submittedName>
        <fullName evidence="2">Acetyltransferase, GNAT family</fullName>
    </submittedName>
</protein>
<evidence type="ECO:0000313" key="2">
    <source>
        <dbReference type="EMBL" id="EEV18359.1"/>
    </source>
</evidence>
<dbReference type="InterPro" id="IPR016181">
    <property type="entry name" value="Acyl_CoA_acyltransferase"/>
</dbReference>
<name>C8PFP7_9BACT</name>